<dbReference type="InterPro" id="IPR000409">
    <property type="entry name" value="BEACH_dom"/>
</dbReference>
<feature type="domain" description="BEACH" evidence="3">
    <location>
        <begin position="309"/>
        <end position="581"/>
    </location>
</feature>
<dbReference type="InterPro" id="IPR011009">
    <property type="entry name" value="Kinase-like_dom_sf"/>
</dbReference>
<feature type="compositionally biased region" description="Polar residues" evidence="2">
    <location>
        <begin position="806"/>
        <end position="819"/>
    </location>
</feature>
<name>A0AAV1UU60_9STRA</name>
<feature type="region of interest" description="Disordered" evidence="2">
    <location>
        <begin position="805"/>
        <end position="849"/>
    </location>
</feature>
<accession>A0AAV1UU60</accession>
<dbReference type="EMBL" id="CAKLBY020000226">
    <property type="protein sequence ID" value="CAK7937202.1"/>
    <property type="molecule type" value="Genomic_DNA"/>
</dbReference>
<proteinExistence type="predicted"/>
<feature type="region of interest" description="Disordered" evidence="2">
    <location>
        <begin position="1670"/>
        <end position="1756"/>
    </location>
</feature>
<dbReference type="Pfam" id="PF02138">
    <property type="entry name" value="Beach"/>
    <property type="match status" value="1"/>
</dbReference>
<feature type="region of interest" description="Disordered" evidence="2">
    <location>
        <begin position="690"/>
        <end position="793"/>
    </location>
</feature>
<dbReference type="SMART" id="SM01026">
    <property type="entry name" value="Beach"/>
    <property type="match status" value="1"/>
</dbReference>
<dbReference type="Gene3D" id="1.10.510.10">
    <property type="entry name" value="Transferase(Phosphotransferase) domain 1"/>
    <property type="match status" value="1"/>
</dbReference>
<organism evidence="4 5">
    <name type="scientific">Peronospora matthiolae</name>
    <dbReference type="NCBI Taxonomy" id="2874970"/>
    <lineage>
        <taxon>Eukaryota</taxon>
        <taxon>Sar</taxon>
        <taxon>Stramenopiles</taxon>
        <taxon>Oomycota</taxon>
        <taxon>Peronosporomycetes</taxon>
        <taxon>Peronosporales</taxon>
        <taxon>Peronosporaceae</taxon>
        <taxon>Peronospora</taxon>
    </lineage>
</organism>
<feature type="compositionally biased region" description="Polar residues" evidence="2">
    <location>
        <begin position="769"/>
        <end position="793"/>
    </location>
</feature>
<dbReference type="InterPro" id="IPR015943">
    <property type="entry name" value="WD40/YVTN_repeat-like_dom_sf"/>
</dbReference>
<reference evidence="4" key="1">
    <citation type="submission" date="2024-01" db="EMBL/GenBank/DDBJ databases">
        <authorList>
            <person name="Webb A."/>
        </authorList>
    </citation>
    <scope>NUCLEOTIDE SEQUENCE</scope>
    <source>
        <strain evidence="4">Pm1</strain>
    </source>
</reference>
<feature type="compositionally biased region" description="Basic residues" evidence="2">
    <location>
        <begin position="690"/>
        <end position="701"/>
    </location>
</feature>
<evidence type="ECO:0000256" key="2">
    <source>
        <dbReference type="SAM" id="MobiDB-lite"/>
    </source>
</evidence>
<dbReference type="SMART" id="SM00320">
    <property type="entry name" value="WD40"/>
    <property type="match status" value="1"/>
</dbReference>
<dbReference type="InterPro" id="IPR036322">
    <property type="entry name" value="WD40_repeat_dom_sf"/>
</dbReference>
<evidence type="ECO:0000313" key="5">
    <source>
        <dbReference type="Proteomes" id="UP001162060"/>
    </source>
</evidence>
<evidence type="ECO:0000313" key="4">
    <source>
        <dbReference type="EMBL" id="CAK7937202.1"/>
    </source>
</evidence>
<dbReference type="SUPFAM" id="SSF81837">
    <property type="entry name" value="BEACH domain"/>
    <property type="match status" value="1"/>
</dbReference>
<feature type="region of interest" description="Disordered" evidence="2">
    <location>
        <begin position="49"/>
        <end position="70"/>
    </location>
</feature>
<dbReference type="InterPro" id="IPR036372">
    <property type="entry name" value="BEACH_dom_sf"/>
</dbReference>
<feature type="compositionally biased region" description="Polar residues" evidence="2">
    <location>
        <begin position="838"/>
        <end position="849"/>
    </location>
</feature>
<dbReference type="PROSITE" id="PS50294">
    <property type="entry name" value="WD_REPEATS_REGION"/>
    <property type="match status" value="1"/>
</dbReference>
<feature type="compositionally biased region" description="Polar residues" evidence="2">
    <location>
        <begin position="1670"/>
        <end position="1691"/>
    </location>
</feature>
<dbReference type="InterPro" id="IPR052651">
    <property type="entry name" value="WDR81"/>
</dbReference>
<evidence type="ECO:0000256" key="1">
    <source>
        <dbReference type="PROSITE-ProRule" id="PRU00221"/>
    </source>
</evidence>
<dbReference type="SUPFAM" id="SSF56112">
    <property type="entry name" value="Protein kinase-like (PK-like)"/>
    <property type="match status" value="1"/>
</dbReference>
<dbReference type="PROSITE" id="PS50197">
    <property type="entry name" value="BEACH"/>
    <property type="match status" value="1"/>
</dbReference>
<dbReference type="Proteomes" id="UP001162060">
    <property type="component" value="Unassembled WGS sequence"/>
</dbReference>
<dbReference type="Pfam" id="PF00400">
    <property type="entry name" value="WD40"/>
    <property type="match status" value="1"/>
</dbReference>
<sequence length="2246" mass="243216">MDVREVLRTTLGWDFSFVSSDPSVARCLVAHPDDVSRLAEWLVRELPPLSSPASTQNTIGRSPKQDKRSCPRQLEIRLAEELSFKGSVRSLPSSVRTTQEDREVDRELGTLQQQVSIQAVLKRLYTDVPLYTHDDNEVATRNLFERQATSCNAHLPTLRGVVNHIKGKGCSSTATSTSTYTFAMFEYNSQSLQDVLKYNRAVLGDNRDVDVQYGPDVAPSKEEPDALGDLKKRLVLFQLSRVLQFLHERGLACNGFSPRDLYLTDTLWLRLAALHRVLDVCTKGCAAASECRGGGDDHDRVQSVDLPVPRDLITCSSRSITDRWVTGDVSNFEYLMALNMAAGRRMEDGVFHPFLPWVTDFTAGPHGGWRDLSKSKFRLNKGDAQLDRTFASSAVPHHITESLSEITYYIYMARRTPMALLRRVVRGDFQAREYPSTMARMFEWTPDECIPEFYADSAVFKSLHGTNMEDLQVPIWSDVNGDDVASVFVRHHRAMLESDRVSTLLHKWIDLNFGAALNGATAIREKNVPLVVHAANKSPGFVQLFTDPHPRRICCCPGQKQQEPKIQSTVDLAGSKTNSPRAALRPPGYTRKEVNVMLSRAMQVVTDTQKDGECLSSSIGGTASGGMSVTGGGGRAGGREVEVSRLGLLQGQGSMESAAGTSGAAGTNYGGMAAASPNEATRSQIIMRNLKQRRRGNKSRARSQPNGAGADSTPPPSTLMLHGGRDALSPPVSGSIGMSSSRLGHLFHSDSNNNNSSSTHGVFPIPLETSVSPPNSMESGTSFGNNANNRSLTTTGSLTEHLRVLTISTPQSVSTNVNRESGGSTGGRGSLSHHTRHSSLGSDGSNTGSHLLRDLWQQLRQPEDDGSLGTSIVGGQGNSQVHGHHRSGSAGHELALALGGTAGDMQLSDLDAANDIDPAVDVFGPLDDVDLKLLQLGLPIVLCDDEKEPKVDADDDTHGLGAEASRANGQQAVADAIVDPIYCIPDELVSHTAQELALFQRAQAADVFSMGCIAAELYTHKPVFSRRSLEDYLFAYSKQQKQNASENVIAQADGWISGILAAQCNAKISQHQLPWNYALSERLVGLPLNLKQAVLDMLHPDPHERLLLASKIDGLEAVVLDKSTCAMSSKACVPSTPSPDAFRAAPSALFPKDMIMVYSFLTKLHSIPERDWHSRFTAARHLLSSLSGLSEIHFRVAMPELVRCFRAKSHTETICAERVAAAVIFLLPEMARQLGRERARVELLPDVVRVYESSELGRSSLLRCCLGAPSVLLSLLRAFGAAVVLDSIVPVVLEWLVPPVAADADAELRSSLTSLSLRAPPPLPFAAESAALTAVTFGELSSSAMLGPSLTAKYLLPALLTQLGHVKNRWTRLADNKTLRRTDNKGSVAPALSEDSESHRSAEFHITFLSKSKLYESHHVADAVLQVCRELGEFPLATMLLPRLLEVLPRLVSLSEKIGSVRIEGVPDELGREIYVLLRILRHVVRTLNDAALLQDLLSRRSRGNLMELLRQASPPFLHPRMATAVIAAATSGTQPAASMQAPTASSTKKNVLRSLNFMREADHRSLRAFTVVGLSRTIVAVCQKLGAEATVADSSTVSGINSFLKRCSDVYAELEVSNFQWDLASELVSELCVPLRTLLGKELFNRSFPIVANSSVLQLLLLPLSSSADVGTSKTGGFNSRTVSNDQRNVSALDDRLAQSQIQRRQQVPVAGEANGEDADDDDDDDNDEEEEDGDENDESTGTSVTPRPDVEDPMKHTPELLRFAYHAIRLHSVRATSFLRVPSNVLMGSTSKKAAQWETALSKEVSLLQESRRRRKVTNSAVAPERAGAADAVWLRPRVRHVFEARQDEAMPHVPVSGLDNNGGSSNCGGGGVPGQSWALSGDIRQSIKAHSSAVRCVSVDADEELLLTGSRHGSCRVWRLASHPVQARAAAPTGVFDSRPILLIARTGRAAPHGRGAGEADGLAAAASASGVMLWDLPTSQLRMRLPFPATHEPLLSMATGLSTFDIAVATARRVVCIDVRTGPRVVAEWGADAATVTSRFATAGRSLNLSVVAAVFLYDQSSYVALGTTSGYIVLLDSRTGGHVAKWQALDTNTRVVYVKQLAVSLILVVGADKEARVWRVRPSMDDRNNGLHDRQLDMVIHGVPEGITAAQISVHTAQDTTIFYVASGARVYCAQLPIASRGHVSDQVLPVVVQMAAWSLTECSNSGRSSKSRVVASSIAVLPLRQLVLLGADDGCLKCVV</sequence>
<dbReference type="PANTHER" id="PTHR44662:SF1">
    <property type="entry name" value="WD REPEAT-CONTAINING PROTEIN 81"/>
    <property type="match status" value="1"/>
</dbReference>
<protein>
    <recommendedName>
        <fullName evidence="3">BEACH domain-containing protein</fullName>
    </recommendedName>
</protein>
<dbReference type="InterPro" id="IPR001680">
    <property type="entry name" value="WD40_rpt"/>
</dbReference>
<feature type="compositionally biased region" description="Acidic residues" evidence="2">
    <location>
        <begin position="1716"/>
        <end position="1740"/>
    </location>
</feature>
<feature type="compositionally biased region" description="Polar residues" evidence="2">
    <location>
        <begin position="51"/>
        <end position="60"/>
    </location>
</feature>
<gene>
    <name evidence="4" type="ORF">PM001_LOCUS22352</name>
</gene>
<dbReference type="PANTHER" id="PTHR44662">
    <property type="entry name" value="WD REPEAT-CONTAINING PROTEIN 81"/>
    <property type="match status" value="1"/>
</dbReference>
<feature type="region of interest" description="Disordered" evidence="2">
    <location>
        <begin position="862"/>
        <end position="890"/>
    </location>
</feature>
<dbReference type="PROSITE" id="PS50082">
    <property type="entry name" value="WD_REPEATS_2"/>
    <property type="match status" value="1"/>
</dbReference>
<dbReference type="Gene3D" id="2.130.10.10">
    <property type="entry name" value="YVTN repeat-like/Quinoprotein amine dehydrogenase"/>
    <property type="match status" value="1"/>
</dbReference>
<evidence type="ECO:0000259" key="3">
    <source>
        <dbReference type="PROSITE" id="PS50197"/>
    </source>
</evidence>
<keyword evidence="1" id="KW-0853">WD repeat</keyword>
<comment type="caution">
    <text evidence="4">The sequence shown here is derived from an EMBL/GenBank/DDBJ whole genome shotgun (WGS) entry which is preliminary data.</text>
</comment>
<dbReference type="Gene3D" id="1.10.1540.10">
    <property type="entry name" value="BEACH domain"/>
    <property type="match status" value="1"/>
</dbReference>
<dbReference type="SUPFAM" id="SSF50978">
    <property type="entry name" value="WD40 repeat-like"/>
    <property type="match status" value="1"/>
</dbReference>
<feature type="repeat" description="WD" evidence="1">
    <location>
        <begin position="1890"/>
        <end position="1931"/>
    </location>
</feature>